<evidence type="ECO:0000313" key="2">
    <source>
        <dbReference type="EMBL" id="GGJ94366.1"/>
    </source>
</evidence>
<comment type="caution">
    <text evidence="2">The sequence shown here is derived from an EMBL/GenBank/DDBJ whole genome shotgun (WGS) entry which is preliminary data.</text>
</comment>
<feature type="transmembrane region" description="Helical" evidence="1">
    <location>
        <begin position="12"/>
        <end position="29"/>
    </location>
</feature>
<dbReference type="InterPro" id="IPR025321">
    <property type="entry name" value="DUF4227"/>
</dbReference>
<dbReference type="EMBL" id="BMNQ01000018">
    <property type="protein sequence ID" value="GGJ94366.1"/>
    <property type="molecule type" value="Genomic_DNA"/>
</dbReference>
<dbReference type="AlphaFoldDB" id="A0A917PVW2"/>
<evidence type="ECO:0008006" key="4">
    <source>
        <dbReference type="Google" id="ProtNLM"/>
    </source>
</evidence>
<organism evidence="2 3">
    <name type="scientific">Lentibacillus kapialis</name>
    <dbReference type="NCBI Taxonomy" id="340214"/>
    <lineage>
        <taxon>Bacteria</taxon>
        <taxon>Bacillati</taxon>
        <taxon>Bacillota</taxon>
        <taxon>Bacilli</taxon>
        <taxon>Bacillales</taxon>
        <taxon>Bacillaceae</taxon>
        <taxon>Lentibacillus</taxon>
    </lineage>
</organism>
<dbReference type="RefSeq" id="WP_188632589.1">
    <property type="nucleotide sequence ID" value="NZ_BMNQ01000018.1"/>
</dbReference>
<keyword evidence="1" id="KW-0812">Transmembrane</keyword>
<sequence>MVQLFRDTLKIIILFIGCTCLFYFGLRYMHAEYEQFHRYDPPQGPSVKVSESEDGSFVDRLNLFFRLGE</sequence>
<keyword evidence="3" id="KW-1185">Reference proteome</keyword>
<keyword evidence="1" id="KW-0472">Membrane</keyword>
<evidence type="ECO:0000256" key="1">
    <source>
        <dbReference type="SAM" id="Phobius"/>
    </source>
</evidence>
<dbReference type="Pfam" id="PF14004">
    <property type="entry name" value="DUF4227"/>
    <property type="match status" value="1"/>
</dbReference>
<evidence type="ECO:0000313" key="3">
    <source>
        <dbReference type="Proteomes" id="UP000658382"/>
    </source>
</evidence>
<keyword evidence="1" id="KW-1133">Transmembrane helix</keyword>
<accession>A0A917PVW2</accession>
<reference evidence="2" key="1">
    <citation type="journal article" date="2014" name="Int. J. Syst. Evol. Microbiol.">
        <title>Complete genome sequence of Corynebacterium casei LMG S-19264T (=DSM 44701T), isolated from a smear-ripened cheese.</title>
        <authorList>
            <consortium name="US DOE Joint Genome Institute (JGI-PGF)"/>
            <person name="Walter F."/>
            <person name="Albersmeier A."/>
            <person name="Kalinowski J."/>
            <person name="Ruckert C."/>
        </authorList>
    </citation>
    <scope>NUCLEOTIDE SEQUENCE</scope>
    <source>
        <strain evidence="2">JCM 12580</strain>
    </source>
</reference>
<name>A0A917PVW2_9BACI</name>
<proteinExistence type="predicted"/>
<protein>
    <recommendedName>
        <fullName evidence="4">DUF4227 family protein</fullName>
    </recommendedName>
</protein>
<dbReference type="Proteomes" id="UP000658382">
    <property type="component" value="Unassembled WGS sequence"/>
</dbReference>
<reference evidence="2" key="2">
    <citation type="submission" date="2020-09" db="EMBL/GenBank/DDBJ databases">
        <authorList>
            <person name="Sun Q."/>
            <person name="Ohkuma M."/>
        </authorList>
    </citation>
    <scope>NUCLEOTIDE SEQUENCE</scope>
    <source>
        <strain evidence="2">JCM 12580</strain>
    </source>
</reference>
<gene>
    <name evidence="2" type="ORF">GCM10007063_16110</name>
</gene>